<dbReference type="Proteomes" id="UP000774617">
    <property type="component" value="Unassembled WGS sequence"/>
</dbReference>
<dbReference type="PANTHER" id="PTHR22789:SF0">
    <property type="entry name" value="3-OXO-TETRONATE 4-PHOSPHATE DECARBOXYLASE-RELATED"/>
    <property type="match status" value="1"/>
</dbReference>
<dbReference type="Pfam" id="PF00596">
    <property type="entry name" value="Aldolase_II"/>
    <property type="match status" value="1"/>
</dbReference>
<keyword evidence="5" id="KW-1185">Reference proteome</keyword>
<dbReference type="SUPFAM" id="SSF53639">
    <property type="entry name" value="AraD/HMP-PK domain-like"/>
    <property type="match status" value="1"/>
</dbReference>
<reference evidence="4 5" key="1">
    <citation type="journal article" date="2021" name="Nat. Commun.">
        <title>Genetic determinants of endophytism in the Arabidopsis root mycobiome.</title>
        <authorList>
            <person name="Mesny F."/>
            <person name="Miyauchi S."/>
            <person name="Thiergart T."/>
            <person name="Pickel B."/>
            <person name="Atanasova L."/>
            <person name="Karlsson M."/>
            <person name="Huettel B."/>
            <person name="Barry K.W."/>
            <person name="Haridas S."/>
            <person name="Chen C."/>
            <person name="Bauer D."/>
            <person name="Andreopoulos W."/>
            <person name="Pangilinan J."/>
            <person name="LaButti K."/>
            <person name="Riley R."/>
            <person name="Lipzen A."/>
            <person name="Clum A."/>
            <person name="Drula E."/>
            <person name="Henrissat B."/>
            <person name="Kohler A."/>
            <person name="Grigoriev I.V."/>
            <person name="Martin F.M."/>
            <person name="Hacquard S."/>
        </authorList>
    </citation>
    <scope>NUCLEOTIDE SEQUENCE [LARGE SCALE GENOMIC DNA]</scope>
    <source>
        <strain evidence="4 5">MPI-SDFR-AT-0080</strain>
    </source>
</reference>
<keyword evidence="1" id="KW-0479">Metal-binding</keyword>
<dbReference type="InterPro" id="IPR036409">
    <property type="entry name" value="Aldolase_II/adducin_N_sf"/>
</dbReference>
<gene>
    <name evidence="4" type="ORF">B0J12DRAFT_791062</name>
</gene>
<accession>A0ABQ8FSH0</accession>
<evidence type="ECO:0000256" key="2">
    <source>
        <dbReference type="ARBA" id="ARBA00023239"/>
    </source>
</evidence>
<evidence type="ECO:0000313" key="5">
    <source>
        <dbReference type="Proteomes" id="UP000774617"/>
    </source>
</evidence>
<evidence type="ECO:0000259" key="3">
    <source>
        <dbReference type="SMART" id="SM01007"/>
    </source>
</evidence>
<evidence type="ECO:0000256" key="1">
    <source>
        <dbReference type="ARBA" id="ARBA00022723"/>
    </source>
</evidence>
<protein>
    <submittedName>
        <fullName evidence="4">Class II aldolase and Adducin N-terminal domain-containing protein</fullName>
    </submittedName>
</protein>
<dbReference type="InterPro" id="IPR050197">
    <property type="entry name" value="Aldolase_class_II_sugar_metab"/>
</dbReference>
<evidence type="ECO:0000313" key="4">
    <source>
        <dbReference type="EMBL" id="KAH7007921.1"/>
    </source>
</evidence>
<organism evidence="4 5">
    <name type="scientific">Macrophomina phaseolina</name>
    <dbReference type="NCBI Taxonomy" id="35725"/>
    <lineage>
        <taxon>Eukaryota</taxon>
        <taxon>Fungi</taxon>
        <taxon>Dikarya</taxon>
        <taxon>Ascomycota</taxon>
        <taxon>Pezizomycotina</taxon>
        <taxon>Dothideomycetes</taxon>
        <taxon>Dothideomycetes incertae sedis</taxon>
        <taxon>Botryosphaeriales</taxon>
        <taxon>Botryosphaeriaceae</taxon>
        <taxon>Macrophomina</taxon>
    </lineage>
</organism>
<feature type="domain" description="Class II aldolase/adducin N-terminal" evidence="3">
    <location>
        <begin position="10"/>
        <end position="216"/>
    </location>
</feature>
<proteinExistence type="predicted"/>
<dbReference type="Gene3D" id="3.40.225.10">
    <property type="entry name" value="Class II aldolase/adducin N-terminal domain"/>
    <property type="match status" value="1"/>
</dbReference>
<dbReference type="PANTHER" id="PTHR22789">
    <property type="entry name" value="FUCULOSE PHOSPHATE ALDOLASE"/>
    <property type="match status" value="1"/>
</dbReference>
<comment type="caution">
    <text evidence="4">The sequence shown here is derived from an EMBL/GenBank/DDBJ whole genome shotgun (WGS) entry which is preliminary data.</text>
</comment>
<sequence>MALNLTNILSTLITANHILAYHSVVDAYGHVSARNPANASTFYLSRQLAPALVSRASDIVEYEVATGQPVLGSSAPTGYAERFIHSELYKRYPGVAGVVHSHAQEVVPFGVVEVPLTTLDQAGTVIGTTGSAPVWDIATARLPSDTPTVLVSNTRFGASLAASFDFSNSTTIQNTTSLPPHEVVLMRGHGMAVVGASVIDAVFRAVYAVVAAREEVAALTLAALGGSDGQPQLGGNGGIRYFSEEENAASGGGFLGYEDRAWDLWVREVQAAARGAIYRNEVGSPI</sequence>
<dbReference type="SMART" id="SM01007">
    <property type="entry name" value="Aldolase_II"/>
    <property type="match status" value="1"/>
</dbReference>
<name>A0ABQ8FSH0_9PEZI</name>
<dbReference type="InterPro" id="IPR001303">
    <property type="entry name" value="Aldolase_II/adducin_N"/>
</dbReference>
<dbReference type="EMBL" id="JAGTJR010000121">
    <property type="protein sequence ID" value="KAH7007921.1"/>
    <property type="molecule type" value="Genomic_DNA"/>
</dbReference>
<keyword evidence="2" id="KW-0456">Lyase</keyword>